<evidence type="ECO:0000256" key="7">
    <source>
        <dbReference type="RuleBase" id="RU363032"/>
    </source>
</evidence>
<proteinExistence type="inferred from homology"/>
<evidence type="ECO:0000256" key="4">
    <source>
        <dbReference type="ARBA" id="ARBA00022692"/>
    </source>
</evidence>
<protein>
    <submittedName>
        <fullName evidence="9">Glutamate permease</fullName>
    </submittedName>
</protein>
<feature type="transmembrane region" description="Helical" evidence="7">
    <location>
        <begin position="108"/>
        <end position="128"/>
    </location>
</feature>
<keyword evidence="6 7" id="KW-0472">Membrane</keyword>
<evidence type="ECO:0000256" key="5">
    <source>
        <dbReference type="ARBA" id="ARBA00022989"/>
    </source>
</evidence>
<evidence type="ECO:0000256" key="3">
    <source>
        <dbReference type="ARBA" id="ARBA00022475"/>
    </source>
</evidence>
<gene>
    <name evidence="9" type="ORF">FM110_00375</name>
</gene>
<dbReference type="PROSITE" id="PS50928">
    <property type="entry name" value="ABC_TM1"/>
    <property type="match status" value="1"/>
</dbReference>
<dbReference type="InterPro" id="IPR010065">
    <property type="entry name" value="AA_ABC_transptr_permease_3TM"/>
</dbReference>
<dbReference type="InterPro" id="IPR035906">
    <property type="entry name" value="MetI-like_sf"/>
</dbReference>
<evidence type="ECO:0000313" key="9">
    <source>
        <dbReference type="EMBL" id="SLM87794.1"/>
    </source>
</evidence>
<dbReference type="SUPFAM" id="SSF161098">
    <property type="entry name" value="MetI-like"/>
    <property type="match status" value="1"/>
</dbReference>
<comment type="subcellular location">
    <subcellularLocation>
        <location evidence="1 7">Cell membrane</location>
        <topology evidence="1 7">Multi-pass membrane protein</topology>
    </subcellularLocation>
</comment>
<dbReference type="AlphaFoldDB" id="A0A1X6WSJ3"/>
<keyword evidence="2 7" id="KW-0813">Transport</keyword>
<dbReference type="Pfam" id="PF00528">
    <property type="entry name" value="BPD_transp_1"/>
    <property type="match status" value="1"/>
</dbReference>
<feature type="transmembrane region" description="Helical" evidence="7">
    <location>
        <begin position="239"/>
        <end position="260"/>
    </location>
</feature>
<keyword evidence="10" id="KW-1185">Reference proteome</keyword>
<dbReference type="EMBL" id="FWFG01000004">
    <property type="protein sequence ID" value="SLM87794.1"/>
    <property type="molecule type" value="Genomic_DNA"/>
</dbReference>
<evidence type="ECO:0000256" key="1">
    <source>
        <dbReference type="ARBA" id="ARBA00004651"/>
    </source>
</evidence>
<dbReference type="PANTHER" id="PTHR30614">
    <property type="entry name" value="MEMBRANE COMPONENT OF AMINO ACID ABC TRANSPORTER"/>
    <property type="match status" value="1"/>
</dbReference>
<reference evidence="9 10" key="1">
    <citation type="submission" date="2017-02" db="EMBL/GenBank/DDBJ databases">
        <authorList>
            <person name="Peterson S.W."/>
        </authorList>
    </citation>
    <scope>NUCLEOTIDE SEQUENCE [LARGE SCALE GENOMIC DNA]</scope>
    <source>
        <strain evidence="9 10">CIP104813</strain>
    </source>
</reference>
<evidence type="ECO:0000256" key="6">
    <source>
        <dbReference type="ARBA" id="ARBA00023136"/>
    </source>
</evidence>
<keyword evidence="3" id="KW-1003">Cell membrane</keyword>
<feature type="transmembrane region" description="Helical" evidence="7">
    <location>
        <begin position="140"/>
        <end position="160"/>
    </location>
</feature>
<comment type="similarity">
    <text evidence="7">Belongs to the binding-protein-dependent transport system permease family.</text>
</comment>
<dbReference type="RefSeq" id="WP_087101581.1">
    <property type="nucleotide sequence ID" value="NZ_FWFG01000004.1"/>
</dbReference>
<dbReference type="GO" id="GO:0006865">
    <property type="term" value="P:amino acid transport"/>
    <property type="evidence" value="ECO:0007669"/>
    <property type="project" value="TreeGrafter"/>
</dbReference>
<dbReference type="NCBIfam" id="TIGR01726">
    <property type="entry name" value="HEQRo_perm_3TM"/>
    <property type="match status" value="1"/>
</dbReference>
<feature type="transmembrane region" description="Helical" evidence="7">
    <location>
        <begin position="197"/>
        <end position="219"/>
    </location>
</feature>
<dbReference type="InterPro" id="IPR043429">
    <property type="entry name" value="ArtM/GltK/GlnP/TcyL/YhdX-like"/>
</dbReference>
<feature type="domain" description="ABC transmembrane type-1" evidence="8">
    <location>
        <begin position="70"/>
        <end position="260"/>
    </location>
</feature>
<dbReference type="PANTHER" id="PTHR30614:SF21">
    <property type="entry name" value="AMINO ACID ABC TRANSPORTER PERMEASE"/>
    <property type="match status" value="1"/>
</dbReference>
<dbReference type="OrthoDB" id="4543034at2"/>
<keyword evidence="5 7" id="KW-1133">Transmembrane helix</keyword>
<accession>A0A1X6WSJ3</accession>
<name>A0A1X6WSJ3_9MICO</name>
<evidence type="ECO:0000256" key="2">
    <source>
        <dbReference type="ARBA" id="ARBA00022448"/>
    </source>
</evidence>
<keyword evidence="4 7" id="KW-0812">Transmembrane</keyword>
<dbReference type="InterPro" id="IPR000515">
    <property type="entry name" value="MetI-like"/>
</dbReference>
<evidence type="ECO:0000313" key="10">
    <source>
        <dbReference type="Proteomes" id="UP000195981"/>
    </source>
</evidence>
<dbReference type="Gene3D" id="1.10.3720.10">
    <property type="entry name" value="MetI-like"/>
    <property type="match status" value="1"/>
</dbReference>
<dbReference type="CDD" id="cd06261">
    <property type="entry name" value="TM_PBP2"/>
    <property type="match status" value="1"/>
</dbReference>
<evidence type="ECO:0000259" key="8">
    <source>
        <dbReference type="PROSITE" id="PS50928"/>
    </source>
</evidence>
<organism evidence="9 10">
    <name type="scientific">Brachybacterium nesterenkovii</name>
    <dbReference type="NCBI Taxonomy" id="47847"/>
    <lineage>
        <taxon>Bacteria</taxon>
        <taxon>Bacillati</taxon>
        <taxon>Actinomycetota</taxon>
        <taxon>Actinomycetes</taxon>
        <taxon>Micrococcales</taxon>
        <taxon>Dermabacteraceae</taxon>
        <taxon>Brachybacterium</taxon>
    </lineage>
</organism>
<dbReference type="GO" id="GO:0043190">
    <property type="term" value="C:ATP-binding cassette (ABC) transporter complex"/>
    <property type="evidence" value="ECO:0007669"/>
    <property type="project" value="InterPro"/>
</dbReference>
<feature type="transmembrane region" description="Helical" evidence="7">
    <location>
        <begin position="74"/>
        <end position="96"/>
    </location>
</feature>
<feature type="transmembrane region" description="Helical" evidence="7">
    <location>
        <begin position="21"/>
        <end position="43"/>
    </location>
</feature>
<dbReference type="Proteomes" id="UP000195981">
    <property type="component" value="Unassembled WGS sequence"/>
</dbReference>
<sequence length="280" mass="30789">MSASATRVLFDEPGPRGRRRILLLSLLSALAILGVIAVGLYQFGVNGQLAADRWAPFLRPDYIAFLGQGAKGTFLATAVAAVFAFPLALLLALGRLSPFLPLRWVTTAWIEVFRSIPMLLVVYFFLLALPGPPFNVTFPVFWMLVIPMILVSSATTAEVFRAGIRAVDRGQSEAAASIGLTHAQSLRYVVIPQAIRLVLPSLILALVSLLKDSTLGFVVSYNELQYQGKSLVAYTHFLIQTYLIVAFIYVALNFVLTQFAHWLDRRMQRRAASTTGSLVD</sequence>
<dbReference type="GO" id="GO:0022857">
    <property type="term" value="F:transmembrane transporter activity"/>
    <property type="evidence" value="ECO:0007669"/>
    <property type="project" value="InterPro"/>
</dbReference>